<feature type="region of interest" description="Disordered" evidence="2">
    <location>
        <begin position="1150"/>
        <end position="1171"/>
    </location>
</feature>
<dbReference type="InterPro" id="IPR026847">
    <property type="entry name" value="VPS13"/>
</dbReference>
<sequence length="3400" mass="379438">MVKQYLAAVLEDLLGEYVLNISKENLKLAALQGKIKLDNVELDGDYIGSHVLGAVGLQGFGVLSCWARSLQINIPWKNLNEPTSLEIHSMHLVCVPLLPTTATRMYYGGGISGGSSSSQASFHDVAPRCSLRTRAKRSAIARFERNFFAGRIPGEGPQIEKEEGDGTTLRYNGRRRRWSVPVKDDGDGLVVGDDDTDKMRYVPVDHGNNGHGKLDTDLDYSHDVSSNSRQTFKEKISAKIYQNLISSIHDVHIRFEVPEGGLDMSLAGNRTFNTKGSNNTHRERLTESDHRAFAFGLTLERLSVQNVPEDVQKNEANTKEGDEKACKTIEIRNMSIYWDNGPSFLVTETDSMKGLVSVPVQKLQKRIAEVMKQMSVKQDPDDDLKRKLCSLSSPSRVAFVRKHSNSNYLRSHDYICANTSQKIHTTFSRGPSGVPSYLLELLPCKIEIDITSQQYRQYQLLKNAVLSQQRYDTMLHGRPKESPLDNPRSWWRYAILCVQHRPNSRPWSDVQHIVRCRKKYIHLVVKNLQSENDQSGFHGGLSSSESQALLELESLLPIETLIAFHLLALREVFNNRCDHKKISSAKAGLLRKSRGSNSISRLWKSVSGTRTSSWRPLEDYDYDAPTLPSFHSKLNRSCPASTDVLHERESTLLDDNRVVHDTTCRLKKCEIRICLFDFSKRTKIVAMEVAMRGNSFNSGEGKEEYICEILSFEVYDFVTSGAVHGGKVLSVQPSFQDEPRIKLSGKLLYKMAALLPQRQTESHRRTSTRMSCFICCRVTRTIFPQALYAGAVANEDELSLAFVAHPATIVWNNACAEAVADFFSTSTPDVKSQFLNQLRSAATPGAHKRQIELLFPTSLSISIDIDAPKLWIPVSSQTMDGALYLDAGKLRMAAIKPKKTSVTRWGLDLNDIQIKFSRGETASLPGTGKCDESIDLGAVNRLGNEFTVIYPFHVGVKGIAPESIEIPLTNHFPSNLDGPKESIAGEVSATVGKICLNLVDVEELAKAVGRFYASEMIRIKTKAKDHVPINSASESLIKSPRKRGLSATDVSPDSPAIQILVFFEEIEVALESYVPSKNVDKTVTRNRTYLIEIFRITFQHRSKGLKQFSRLTVSDFSIAQLTEIKRDGCKTPRLLKPSDEPQHQILAKKVAAGHENSDISPPRPPKTKTEYRPLRTPRELCLPSAGEETNSSEFPPIEFIRACHFHDGENHVDEVEVDVYNLILRVTPTSIVDLKISLTRLFELIQLTSKEMERKVHEGRRKAIRAYKSRSTLNGLHATEIFSSVSLPEEEYETSGNRISATDDSSVIFRVTFKGVSLFVGRPASEFTSSRASKRHGSAPHDYVVQVPTNASVLVQSIENPDSSGSKTVHVSLEDFSASISKSWTDNTVSHKVLSPTEFDFRAVYQTVDEGSVVCQDFSFNCESFQCCMMPHDVTVIISITRKVVERLQALRTLHGQTASQNKARKGLLPSLVYVKQRGSGIATNVRFDLNRFSFVSIHAFKLAHKRPFLDLNIDQLKIRLDGVAACLTGELSASLKLSFFHPITLRWEHLIEPFQIHGDIEQMPDEQIFTLTSTNVINLNFTGYLLQEISNLERSRKHNISSSESSRTLANSASSITIANVTGIALYIGICPSSHQGSTENHGICIQNGECAALESLFPELTDMESHSLSLTAPQRKTLSNLPLAPSPERSAFLFKWQSLSKPTDIEPVVAFVMQNQRLRSSVTDVYSLDKGRDLIQSTIWSPEFNSHDETFASSKGSKCLWQRPYLDGDAPEFSDMTCRVRCTKDSVTLPGNDWIWVDDWQVETDDGLGVTNDADGWEYEADFDTFTAVRRFYKRGDSCRRRRWTRHRIIKPPKLDDPFKVFSLVWELKKDENGSITIKARSHLSLYNQTSIPLAFFGHCVSWERDHFIGYAYPGSAINVPLQLASATHLRLAVPKDTSCMQDMSTLQIAECFASNRAMILSSGMDSNRILRTSILCDNPSTDRHGLRALRNLHFLLRLTSIEGVCEIHVDPALTIVNLLPCQVQCQLAESVRFRGLKGRKVVQTEEVLIAVGKDAKCLSLDCSLKPHISIRLPGYRWSSWTRIVNRHANSQTWLPLQEEQVTLFDAYKDDVEHGNEYKTIVHLDNKCTGGASINLIMSVQTGHSPIIHFYSQYWILDKTGCGLRFTDSFDIIGSKPDPDTLRKSFLTLNVANNNSLASDMKRQGCEWSLGMNGMTLYFSRKRVVSLSVVTDEEDFSSPKGQTSSRWSSFIDISKVMPKTMISVDDHDGSKRFELAYNVTLCPTMMLTFFPRYQIANLLQEGIFVAQQGALDAPLSIPSQSWVPFHWENSSMPPKIRISSAGKEPGLWSRGCIALDQIGITAVRVPSATSKKAVVVQVEVRLATKKQSSAVVVVIWSSIEKSNPLYTLRNNSHHTIFCSQPLFHDPGVEEELTNFECFSKDDISEESQHKISGALGRVARKHQSQGSARESNLKTFVKKVLRGECSDYNFSEHMRTGKECEEFVWTLRPGESIGFGFDDPEMPHILEWTCMTSSALLLHGEDSDVGCIDIDRIGSNSSVTLLDGDEVKCEIKAEQSTKVVVFSNATDAEVLDLNDDLISLTFRIDLPGVNVSIIDNICHIEQGRSASDNVSGNNEHNTPKEIILITTEAWFCNFSQTRDGSHEVEVKLDSVQVDNFIFNAEHPVFTPRRDNEPFLHCSIVRRLNDQESTLVISYAALRVLEIDICLDRRTAEILANFLHPFRKAREQDINIEAWMSTLTLKMSSNYSKRSRRAPRDIEKMIHSANSGRLYVEHLHLHPIRISLTFTQEWLEWNPATEGLIIFQLIRGMASIADAPLTFTSFLVGNAFESPQSFLGIIQAHYSSQLTNQILTILGSLAILKAPVEFVSNVGSGVIRFFYEPINALVHSPEHFFESLESGTHHLARGVFTGFVRGAANLTYLVNNNLVTLASDEAFADTRRAYQKQLASSRARSIEDSLSLAGACVARGFQSGANGIFEQPAIYSSRHGAVGLVKGVGKALVGAVVKPVVGVGDAAVVVMNHVSDAASENAIVMKANKRMRRALPRISTSFGCSVNLIPYDTISAKAQQIVTGGETVDDAYLGHVTTPSHLIIASKQCLWAIDNDSREPWCISWTEISHFSTDRGHCLTITVFSAQGPQSYVFDMPTGELAELYAILSSQMLKMGNMNYAGATSHANIEGIKSPQVGHIFGSINKEFKVQPSDLENEVKLIEKCFSRVGALGSSKSDFFIRLDQEAWLLVNSWSQMFTGLSSRRCVSVGMLNGTLETLQVKSAKLVEGGSPCYTFPTSEYDKQHGTLGPGGAIIIFGWGVAPSLLQPGRVLINIETNAFTCCIPDGKEQPTTIQSLPGYHVGFLEKSYDDNGWWAKYWILIQHDQHSQIY</sequence>
<dbReference type="PANTHER" id="PTHR16166:SF93">
    <property type="entry name" value="INTERMEMBRANE LIPID TRANSFER PROTEIN VPS13"/>
    <property type="match status" value="1"/>
</dbReference>
<evidence type="ECO:0000259" key="3">
    <source>
        <dbReference type="Pfam" id="PF25036"/>
    </source>
</evidence>
<dbReference type="InterPro" id="IPR009543">
    <property type="entry name" value="VPS13_VAB"/>
</dbReference>
<reference evidence="4 5" key="1">
    <citation type="journal article" date="2020" name="G3 (Bethesda)">
        <title>Improved Reference Genome for Cyclotella cryptica CCMP332, a Model for Cell Wall Morphogenesis, Salinity Adaptation, and Lipid Production in Diatoms (Bacillariophyta).</title>
        <authorList>
            <person name="Roberts W.R."/>
            <person name="Downey K.M."/>
            <person name="Ruck E.C."/>
            <person name="Traller J.C."/>
            <person name="Alverson A.J."/>
        </authorList>
    </citation>
    <scope>NUCLEOTIDE SEQUENCE [LARGE SCALE GENOMIC DNA]</scope>
    <source>
        <strain evidence="4 5">CCMP332</strain>
    </source>
</reference>
<gene>
    <name evidence="4" type="ORF">HJC23_012148</name>
</gene>
<organism evidence="4 5">
    <name type="scientific">Cyclotella cryptica</name>
    <dbReference type="NCBI Taxonomy" id="29204"/>
    <lineage>
        <taxon>Eukaryota</taxon>
        <taxon>Sar</taxon>
        <taxon>Stramenopiles</taxon>
        <taxon>Ochrophyta</taxon>
        <taxon>Bacillariophyta</taxon>
        <taxon>Coscinodiscophyceae</taxon>
        <taxon>Thalassiosirophycidae</taxon>
        <taxon>Stephanodiscales</taxon>
        <taxon>Stephanodiscaceae</taxon>
        <taxon>Cyclotella</taxon>
    </lineage>
</organism>
<name>A0ABD3PII7_9STRA</name>
<keyword evidence="5" id="KW-1185">Reference proteome</keyword>
<accession>A0ABD3PII7</accession>
<comment type="caution">
    <text evidence="4">The sequence shown here is derived from an EMBL/GenBank/DDBJ whole genome shotgun (WGS) entry which is preliminary data.</text>
</comment>
<evidence type="ECO:0000256" key="2">
    <source>
        <dbReference type="SAM" id="MobiDB-lite"/>
    </source>
</evidence>
<dbReference type="PANTHER" id="PTHR16166">
    <property type="entry name" value="VACUOLAR PROTEIN SORTING-ASSOCIATED PROTEIN VPS13"/>
    <property type="match status" value="1"/>
</dbReference>
<dbReference type="Pfam" id="PF25036">
    <property type="entry name" value="VPS13_VAB"/>
    <property type="match status" value="1"/>
</dbReference>
<protein>
    <recommendedName>
        <fullName evidence="3">Vacuolar protein sorting-associated protein 13 VPS13 adaptor binding domain-containing protein</fullName>
    </recommendedName>
</protein>
<dbReference type="EMBL" id="JABMIG020000170">
    <property type="protein sequence ID" value="KAL3787722.1"/>
    <property type="molecule type" value="Genomic_DNA"/>
</dbReference>
<evidence type="ECO:0000256" key="1">
    <source>
        <dbReference type="ARBA" id="ARBA00006545"/>
    </source>
</evidence>
<proteinExistence type="inferred from homology"/>
<comment type="similarity">
    <text evidence="1">Belongs to the VPS13 family.</text>
</comment>
<feature type="domain" description="Vacuolar protein sorting-associated protein 13 VPS13 adaptor binding" evidence="3">
    <location>
        <begin position="1865"/>
        <end position="2433"/>
    </location>
</feature>
<dbReference type="Proteomes" id="UP001516023">
    <property type="component" value="Unassembled WGS sequence"/>
</dbReference>
<evidence type="ECO:0000313" key="5">
    <source>
        <dbReference type="Proteomes" id="UP001516023"/>
    </source>
</evidence>
<evidence type="ECO:0000313" key="4">
    <source>
        <dbReference type="EMBL" id="KAL3787722.1"/>
    </source>
</evidence>